<dbReference type="Proteomes" id="UP000569329">
    <property type="component" value="Unassembled WGS sequence"/>
</dbReference>
<keyword evidence="7" id="KW-1185">Reference proteome</keyword>
<dbReference type="CDD" id="cd08287">
    <property type="entry name" value="FDH_like_ADH3"/>
    <property type="match status" value="1"/>
</dbReference>
<organism evidence="6 7">
    <name type="scientific">Halosaccharopolyspora lacisalsi</name>
    <dbReference type="NCBI Taxonomy" id="1000566"/>
    <lineage>
        <taxon>Bacteria</taxon>
        <taxon>Bacillati</taxon>
        <taxon>Actinomycetota</taxon>
        <taxon>Actinomycetes</taxon>
        <taxon>Pseudonocardiales</taxon>
        <taxon>Pseudonocardiaceae</taxon>
        <taxon>Halosaccharopolyspora</taxon>
    </lineage>
</organism>
<proteinExistence type="predicted"/>
<evidence type="ECO:0000256" key="3">
    <source>
        <dbReference type="ARBA" id="ARBA00022833"/>
    </source>
</evidence>
<dbReference type="PANTHER" id="PTHR42813:SF2">
    <property type="entry name" value="DEHYDROGENASE, ZINC-CONTAINING, PUTATIVE (AFU_ORTHOLOGUE AFUA_2G02810)-RELATED"/>
    <property type="match status" value="1"/>
</dbReference>
<dbReference type="Gene3D" id="3.40.50.720">
    <property type="entry name" value="NAD(P)-binding Rossmann-like Domain"/>
    <property type="match status" value="1"/>
</dbReference>
<evidence type="ECO:0000259" key="4">
    <source>
        <dbReference type="Pfam" id="PF00107"/>
    </source>
</evidence>
<feature type="domain" description="Alcohol dehydrogenase-like N-terminal" evidence="5">
    <location>
        <begin position="25"/>
        <end position="135"/>
    </location>
</feature>
<feature type="domain" description="Alcohol dehydrogenase-like C-terminal" evidence="4">
    <location>
        <begin position="178"/>
        <end position="303"/>
    </location>
</feature>
<comment type="caution">
    <text evidence="6">The sequence shown here is derived from an EMBL/GenBank/DDBJ whole genome shotgun (WGS) entry which is preliminary data.</text>
</comment>
<dbReference type="InterPro" id="IPR036291">
    <property type="entry name" value="NAD(P)-bd_dom_sf"/>
</dbReference>
<protein>
    <recommendedName>
        <fullName evidence="8">IMP dehydrogenase</fullName>
    </recommendedName>
</protein>
<dbReference type="SUPFAM" id="SSF51735">
    <property type="entry name" value="NAD(P)-binding Rossmann-fold domains"/>
    <property type="match status" value="1"/>
</dbReference>
<name>A0A839DZH7_9PSEU</name>
<dbReference type="EMBL" id="JACGWZ010000007">
    <property type="protein sequence ID" value="MBA8827342.1"/>
    <property type="molecule type" value="Genomic_DNA"/>
</dbReference>
<dbReference type="AlphaFoldDB" id="A0A839DZH7"/>
<dbReference type="GO" id="GO:0046872">
    <property type="term" value="F:metal ion binding"/>
    <property type="evidence" value="ECO:0007669"/>
    <property type="project" value="UniProtKB-KW"/>
</dbReference>
<sequence length="344" mass="36017">MRATVIHGAGDVRVEQVPDPSLREPTDALVRVSLTCICGSDLWPYKSMGADDAGQRIGHEFLGVVEEVGSQVTGLRAGDLVVSPFTFSDGSCDFCSESLQTSCVHGGLWGTNGTDGAQGEAVRVPYADGTLVKLPVEPDSELLPALLTLADIFPTGHHAAVSAGVRPGDTVTVVGDGAVGLSGVLAASRLGAERIIIMGRHTDRTDLAREYGATDVVPERGDEAVERVRELTGGQGTRSVLECVGTGESLSTALRLARDGGRVGYVGVPQDGGGVDARELFMRNVGLAGGVCPARSYIPELLPDVLSGELDPSRVFDHTTDLDGVPDGYRAMTDRESLKVLVRP</sequence>
<evidence type="ECO:0000259" key="5">
    <source>
        <dbReference type="Pfam" id="PF08240"/>
    </source>
</evidence>
<gene>
    <name evidence="6" type="ORF">FHX42_004726</name>
</gene>
<evidence type="ECO:0000256" key="2">
    <source>
        <dbReference type="ARBA" id="ARBA00022723"/>
    </source>
</evidence>
<dbReference type="SUPFAM" id="SSF50129">
    <property type="entry name" value="GroES-like"/>
    <property type="match status" value="1"/>
</dbReference>
<dbReference type="Pfam" id="PF08240">
    <property type="entry name" value="ADH_N"/>
    <property type="match status" value="1"/>
</dbReference>
<dbReference type="InterPro" id="IPR011032">
    <property type="entry name" value="GroES-like_sf"/>
</dbReference>
<dbReference type="Gene3D" id="3.90.180.10">
    <property type="entry name" value="Medium-chain alcohol dehydrogenases, catalytic domain"/>
    <property type="match status" value="1"/>
</dbReference>
<dbReference type="InterPro" id="IPR013149">
    <property type="entry name" value="ADH-like_C"/>
</dbReference>
<dbReference type="InterPro" id="IPR013154">
    <property type="entry name" value="ADH-like_N"/>
</dbReference>
<evidence type="ECO:0008006" key="8">
    <source>
        <dbReference type="Google" id="ProtNLM"/>
    </source>
</evidence>
<accession>A0A839DZH7</accession>
<keyword evidence="2" id="KW-0479">Metal-binding</keyword>
<dbReference type="Pfam" id="PF00107">
    <property type="entry name" value="ADH_zinc_N"/>
    <property type="match status" value="1"/>
</dbReference>
<evidence type="ECO:0000313" key="6">
    <source>
        <dbReference type="EMBL" id="MBA8827342.1"/>
    </source>
</evidence>
<dbReference type="RefSeq" id="WP_182546490.1">
    <property type="nucleotide sequence ID" value="NZ_JACGWZ010000007.1"/>
</dbReference>
<keyword evidence="3" id="KW-0862">Zinc</keyword>
<reference evidence="6 7" key="1">
    <citation type="submission" date="2020-07" db="EMBL/GenBank/DDBJ databases">
        <title>Sequencing the genomes of 1000 actinobacteria strains.</title>
        <authorList>
            <person name="Klenk H.-P."/>
        </authorList>
    </citation>
    <scope>NUCLEOTIDE SEQUENCE [LARGE SCALE GENOMIC DNA]</scope>
    <source>
        <strain evidence="6 7">DSM 45975</strain>
    </source>
</reference>
<dbReference type="PANTHER" id="PTHR42813">
    <property type="entry name" value="ZINC-TYPE ALCOHOL DEHYDROGENASE-LIKE"/>
    <property type="match status" value="1"/>
</dbReference>
<evidence type="ECO:0000313" key="7">
    <source>
        <dbReference type="Proteomes" id="UP000569329"/>
    </source>
</evidence>
<evidence type="ECO:0000256" key="1">
    <source>
        <dbReference type="ARBA" id="ARBA00001947"/>
    </source>
</evidence>
<comment type="cofactor">
    <cofactor evidence="1">
        <name>Zn(2+)</name>
        <dbReference type="ChEBI" id="CHEBI:29105"/>
    </cofactor>
</comment>